<protein>
    <submittedName>
        <fullName evidence="2">Uncharacterized protein</fullName>
    </submittedName>
</protein>
<evidence type="ECO:0000313" key="2">
    <source>
        <dbReference type="EnsemblPlants" id="Zm00001eb159050_P001"/>
    </source>
</evidence>
<reference evidence="3" key="1">
    <citation type="submission" date="2015-12" db="EMBL/GenBank/DDBJ databases">
        <title>Update maize B73 reference genome by single molecule sequencing technologies.</title>
        <authorList>
            <consortium name="Maize Genome Sequencing Project"/>
            <person name="Ware D."/>
        </authorList>
    </citation>
    <scope>NUCLEOTIDE SEQUENCE [LARGE SCALE GENOMIC DNA]</scope>
    <source>
        <strain evidence="3">cv. B73</strain>
    </source>
</reference>
<dbReference type="EnsemblPlants" id="Zm00001eb159050_T001">
    <property type="protein sequence ID" value="Zm00001eb159050_P001"/>
    <property type="gene ID" value="Zm00001eb159050"/>
</dbReference>
<feature type="region of interest" description="Disordered" evidence="1">
    <location>
        <begin position="71"/>
        <end position="95"/>
    </location>
</feature>
<evidence type="ECO:0000313" key="3">
    <source>
        <dbReference type="Proteomes" id="UP000007305"/>
    </source>
</evidence>
<reference evidence="2" key="2">
    <citation type="submission" date="2019-07" db="EMBL/GenBank/DDBJ databases">
        <authorList>
            <person name="Seetharam A."/>
            <person name="Woodhouse M."/>
            <person name="Cannon E."/>
        </authorList>
    </citation>
    <scope>NUCLEOTIDE SEQUENCE [LARGE SCALE GENOMIC DNA]</scope>
    <source>
        <strain evidence="2">cv. B73</strain>
    </source>
</reference>
<organism evidence="2 3">
    <name type="scientific">Zea mays</name>
    <name type="common">Maize</name>
    <dbReference type="NCBI Taxonomy" id="4577"/>
    <lineage>
        <taxon>Eukaryota</taxon>
        <taxon>Viridiplantae</taxon>
        <taxon>Streptophyta</taxon>
        <taxon>Embryophyta</taxon>
        <taxon>Tracheophyta</taxon>
        <taxon>Spermatophyta</taxon>
        <taxon>Magnoliopsida</taxon>
        <taxon>Liliopsida</taxon>
        <taxon>Poales</taxon>
        <taxon>Poaceae</taxon>
        <taxon>PACMAD clade</taxon>
        <taxon>Panicoideae</taxon>
        <taxon>Andropogonodae</taxon>
        <taxon>Andropogoneae</taxon>
        <taxon>Tripsacinae</taxon>
        <taxon>Zea</taxon>
    </lineage>
</organism>
<dbReference type="Gramene" id="Zm00001eb159050_T001">
    <property type="protein sequence ID" value="Zm00001eb159050_P001"/>
    <property type="gene ID" value="Zm00001eb159050"/>
</dbReference>
<proteinExistence type="predicted"/>
<dbReference type="Proteomes" id="UP000007305">
    <property type="component" value="Chromosome 3"/>
</dbReference>
<reference evidence="2" key="3">
    <citation type="submission" date="2021-05" db="UniProtKB">
        <authorList>
            <consortium name="EnsemblPlants"/>
        </authorList>
    </citation>
    <scope>IDENTIFICATION</scope>
    <source>
        <strain evidence="2">cv. B73</strain>
    </source>
</reference>
<dbReference type="InParanoid" id="A0A804NGH3"/>
<evidence type="ECO:0000256" key="1">
    <source>
        <dbReference type="SAM" id="MobiDB-lite"/>
    </source>
</evidence>
<keyword evidence="3" id="KW-1185">Reference proteome</keyword>
<name>A0A804NGH3_MAIZE</name>
<accession>A0A804NGH3</accession>
<dbReference type="AlphaFoldDB" id="A0A804NGH3"/>
<sequence length="120" mass="12208">MGDGSRIADHVPQYLTTADGLADGATTELAAVDAATEARLSAGVAVRREARLRASPSGDGLAARRCGLTAGGAQGSAGLAARRKVRGDGGAPWGEAGLASRREVARVRRGEKRCARKLGI</sequence>